<keyword evidence="1" id="KW-0479">Metal-binding</keyword>
<dbReference type="Gene3D" id="2.170.190.11">
    <property type="entry name" value="Molybdopterin biosynthesis moea protein, domain 3"/>
    <property type="match status" value="1"/>
</dbReference>
<dbReference type="AlphaFoldDB" id="A0A0L0FDH7"/>
<dbReference type="PANTHER" id="PTHR10192">
    <property type="entry name" value="MOLYBDOPTERIN BIOSYNTHESIS PROTEIN"/>
    <property type="match status" value="1"/>
</dbReference>
<keyword evidence="1" id="KW-0460">Magnesium</keyword>
<dbReference type="SUPFAM" id="SSF63882">
    <property type="entry name" value="MoeA N-terminal region -like"/>
    <property type="match status" value="1"/>
</dbReference>
<comment type="function">
    <text evidence="1">Catalyzes two steps in the biosynthesis of the molybdenum cofactor. In the first step, molybdopterin is adenylated. Subsequently, molybdate is inserted into adenylated molybdopterin and AMP is released.</text>
</comment>
<comment type="pathway">
    <text evidence="1">Cofactor biosynthesis; molybdopterin biosynthesis.</text>
</comment>
<evidence type="ECO:0000313" key="3">
    <source>
        <dbReference type="EMBL" id="KNC74812.1"/>
    </source>
</evidence>
<comment type="similarity">
    <text evidence="1">Belongs to the MoeA family.</text>
</comment>
<dbReference type="GO" id="GO:0006777">
    <property type="term" value="P:Mo-molybdopterin cofactor biosynthetic process"/>
    <property type="evidence" value="ECO:0007669"/>
    <property type="project" value="UniProtKB-UniRule"/>
</dbReference>
<evidence type="ECO:0000259" key="2">
    <source>
        <dbReference type="Pfam" id="PF03453"/>
    </source>
</evidence>
<dbReference type="GO" id="GO:0005524">
    <property type="term" value="F:ATP binding"/>
    <property type="evidence" value="ECO:0007669"/>
    <property type="project" value="UniProtKB-UniRule"/>
</dbReference>
<evidence type="ECO:0000256" key="1">
    <source>
        <dbReference type="RuleBase" id="RU365090"/>
    </source>
</evidence>
<dbReference type="Pfam" id="PF03453">
    <property type="entry name" value="MoeA_N"/>
    <property type="match status" value="1"/>
</dbReference>
<protein>
    <recommendedName>
        <fullName evidence="2">MoeA N-terminal and linker domain-containing protein</fullName>
    </recommendedName>
</protein>
<dbReference type="InterPro" id="IPR036135">
    <property type="entry name" value="MoeA_linker/N_sf"/>
</dbReference>
<sequence length="87" mass="9375">MSSFFGPVLFLAHQVEDTELVEASADGKREIRVRILTKAHQGQDIRHPGMDIKPGEVVVAAGTRLGECELGLLAMVGTATASVYRKP</sequence>
<evidence type="ECO:0000313" key="4">
    <source>
        <dbReference type="Proteomes" id="UP000054560"/>
    </source>
</evidence>
<dbReference type="InterPro" id="IPR038987">
    <property type="entry name" value="MoeA-like"/>
</dbReference>
<dbReference type="GO" id="GO:0061599">
    <property type="term" value="F:molybdopterin molybdotransferase activity"/>
    <property type="evidence" value="ECO:0007669"/>
    <property type="project" value="UniProtKB-UniRule"/>
</dbReference>
<feature type="domain" description="MoeA N-terminal and linker" evidence="2">
    <location>
        <begin position="15"/>
        <end position="77"/>
    </location>
</feature>
<reference evidence="3 4" key="1">
    <citation type="submission" date="2011-02" db="EMBL/GenBank/DDBJ databases">
        <title>The Genome Sequence of Sphaeroforma arctica JP610.</title>
        <authorList>
            <consortium name="The Broad Institute Genome Sequencing Platform"/>
            <person name="Russ C."/>
            <person name="Cuomo C."/>
            <person name="Young S.K."/>
            <person name="Zeng Q."/>
            <person name="Gargeya S."/>
            <person name="Alvarado L."/>
            <person name="Berlin A."/>
            <person name="Chapman S.B."/>
            <person name="Chen Z."/>
            <person name="Freedman E."/>
            <person name="Gellesch M."/>
            <person name="Goldberg J."/>
            <person name="Griggs A."/>
            <person name="Gujja S."/>
            <person name="Heilman E."/>
            <person name="Heiman D."/>
            <person name="Howarth C."/>
            <person name="Mehta T."/>
            <person name="Neiman D."/>
            <person name="Pearson M."/>
            <person name="Roberts A."/>
            <person name="Saif S."/>
            <person name="Shea T."/>
            <person name="Shenoy N."/>
            <person name="Sisk P."/>
            <person name="Stolte C."/>
            <person name="Sykes S."/>
            <person name="White J."/>
            <person name="Yandava C."/>
            <person name="Burger G."/>
            <person name="Gray M.W."/>
            <person name="Holland P.W.H."/>
            <person name="King N."/>
            <person name="Lang F.B.F."/>
            <person name="Roger A.J."/>
            <person name="Ruiz-Trillo I."/>
            <person name="Haas B."/>
            <person name="Nusbaum C."/>
            <person name="Birren B."/>
        </authorList>
    </citation>
    <scope>NUCLEOTIDE SEQUENCE [LARGE SCALE GENOMIC DNA]</scope>
    <source>
        <strain evidence="3 4">JP610</strain>
    </source>
</reference>
<comment type="catalytic activity">
    <reaction evidence="1">
        <text>molybdopterin + ATP + H(+) = adenylyl-molybdopterin + diphosphate</text>
        <dbReference type="Rhea" id="RHEA:31331"/>
        <dbReference type="ChEBI" id="CHEBI:15378"/>
        <dbReference type="ChEBI" id="CHEBI:30616"/>
        <dbReference type="ChEBI" id="CHEBI:33019"/>
        <dbReference type="ChEBI" id="CHEBI:58698"/>
        <dbReference type="ChEBI" id="CHEBI:62727"/>
    </reaction>
</comment>
<organism evidence="3 4">
    <name type="scientific">Sphaeroforma arctica JP610</name>
    <dbReference type="NCBI Taxonomy" id="667725"/>
    <lineage>
        <taxon>Eukaryota</taxon>
        <taxon>Ichthyosporea</taxon>
        <taxon>Ichthyophonida</taxon>
        <taxon>Sphaeroforma</taxon>
    </lineage>
</organism>
<accession>A0A0L0FDH7</accession>
<dbReference type="GO" id="GO:0005829">
    <property type="term" value="C:cytosol"/>
    <property type="evidence" value="ECO:0007669"/>
    <property type="project" value="TreeGrafter"/>
</dbReference>
<comment type="catalytic activity">
    <reaction evidence="1">
        <text>adenylyl-molybdopterin + molybdate = Mo-molybdopterin + AMP + H(+)</text>
        <dbReference type="Rhea" id="RHEA:35047"/>
        <dbReference type="ChEBI" id="CHEBI:15378"/>
        <dbReference type="ChEBI" id="CHEBI:36264"/>
        <dbReference type="ChEBI" id="CHEBI:62727"/>
        <dbReference type="ChEBI" id="CHEBI:71302"/>
        <dbReference type="ChEBI" id="CHEBI:456215"/>
    </reaction>
</comment>
<dbReference type="Proteomes" id="UP000054560">
    <property type="component" value="Unassembled WGS sequence"/>
</dbReference>
<comment type="cofactor">
    <cofactor evidence="1">
        <name>Mg(2+)</name>
        <dbReference type="ChEBI" id="CHEBI:18420"/>
    </cofactor>
</comment>
<dbReference type="Gene3D" id="3.90.105.10">
    <property type="entry name" value="Molybdopterin biosynthesis moea protein, domain 2"/>
    <property type="match status" value="1"/>
</dbReference>
<dbReference type="EMBL" id="KQ244065">
    <property type="protein sequence ID" value="KNC74812.1"/>
    <property type="molecule type" value="Genomic_DNA"/>
</dbReference>
<dbReference type="STRING" id="667725.A0A0L0FDH7"/>
<keyword evidence="4" id="KW-1185">Reference proteome</keyword>
<dbReference type="GO" id="GO:0046872">
    <property type="term" value="F:metal ion binding"/>
    <property type="evidence" value="ECO:0007669"/>
    <property type="project" value="UniProtKB-UniRule"/>
</dbReference>
<keyword evidence="1" id="KW-0500">Molybdenum</keyword>
<dbReference type="RefSeq" id="XP_014148714.1">
    <property type="nucleotide sequence ID" value="XM_014293239.1"/>
</dbReference>
<dbReference type="GO" id="GO:0061598">
    <property type="term" value="F:molybdopterin adenylyltransferase activity"/>
    <property type="evidence" value="ECO:0007669"/>
    <property type="project" value="UniProtKB-UniRule"/>
</dbReference>
<keyword evidence="1" id="KW-0501">Molybdenum cofactor biosynthesis</keyword>
<proteinExistence type="inferred from homology"/>
<dbReference type="UniPathway" id="UPA00344"/>
<dbReference type="InterPro" id="IPR005110">
    <property type="entry name" value="MoeA_linker/N"/>
</dbReference>
<name>A0A0L0FDH7_9EUKA</name>
<dbReference type="OrthoDB" id="4349954at2759"/>
<dbReference type="eggNOG" id="KOG2371">
    <property type="taxonomic scope" value="Eukaryota"/>
</dbReference>
<keyword evidence="1" id="KW-0808">Transferase</keyword>
<dbReference type="PANTHER" id="PTHR10192:SF5">
    <property type="entry name" value="GEPHYRIN"/>
    <property type="match status" value="1"/>
</dbReference>
<gene>
    <name evidence="3" type="ORF">SARC_12649</name>
</gene>
<dbReference type="GeneID" id="25913153"/>
<feature type="non-terminal residue" evidence="3">
    <location>
        <position position="87"/>
    </location>
</feature>